<name>U2QDK0_9ACTN</name>
<organism evidence="1 2">
    <name type="scientific">Propionibacterium acidifaciens F0233</name>
    <dbReference type="NCBI Taxonomy" id="553198"/>
    <lineage>
        <taxon>Bacteria</taxon>
        <taxon>Bacillati</taxon>
        <taxon>Actinomycetota</taxon>
        <taxon>Actinomycetes</taxon>
        <taxon>Propionibacteriales</taxon>
        <taxon>Propionibacteriaceae</taxon>
        <taxon>Propionibacterium</taxon>
    </lineage>
</organism>
<dbReference type="Proteomes" id="UP000017052">
    <property type="component" value="Unassembled WGS sequence"/>
</dbReference>
<dbReference type="AlphaFoldDB" id="U2QDK0"/>
<evidence type="ECO:0000313" key="1">
    <source>
        <dbReference type="EMBL" id="ERK54264.1"/>
    </source>
</evidence>
<evidence type="ECO:0000313" key="2">
    <source>
        <dbReference type="Proteomes" id="UP000017052"/>
    </source>
</evidence>
<reference evidence="1" key="1">
    <citation type="submission" date="2013-08" db="EMBL/GenBank/DDBJ databases">
        <authorList>
            <person name="Durkin A.S."/>
            <person name="Haft D.R."/>
            <person name="McCorrison J."/>
            <person name="Torralba M."/>
            <person name="Gillis M."/>
            <person name="Haft D.H."/>
            <person name="Methe B."/>
            <person name="Sutton G."/>
            <person name="Nelson K.E."/>
        </authorList>
    </citation>
    <scope>NUCLEOTIDE SEQUENCE [LARGE SCALE GENOMIC DNA]</scope>
    <source>
        <strain evidence="1">F0233</strain>
    </source>
</reference>
<sequence length="44" mass="5169">MRHRYVYRRRTSCAQHISDGGYRTGFALVTLSDSEKFGSMTNRR</sequence>
<dbReference type="EMBL" id="ACVN02000219">
    <property type="protein sequence ID" value="ERK54264.1"/>
    <property type="molecule type" value="Genomic_DNA"/>
</dbReference>
<comment type="caution">
    <text evidence="1">The sequence shown here is derived from an EMBL/GenBank/DDBJ whole genome shotgun (WGS) entry which is preliminary data.</text>
</comment>
<proteinExistence type="predicted"/>
<keyword evidence="2" id="KW-1185">Reference proteome</keyword>
<accession>U2QDK0</accession>
<gene>
    <name evidence="1" type="ORF">HMPREF0682_1396</name>
</gene>
<protein>
    <submittedName>
        <fullName evidence="1">Uncharacterized protein</fullName>
    </submittedName>
</protein>